<accession>A0A8X6QUV3</accession>
<dbReference type="Gene3D" id="3.30.70.1400">
    <property type="entry name" value="Aminomethyltransferase beta-barrel domains"/>
    <property type="match status" value="1"/>
</dbReference>
<feature type="transmembrane region" description="Helical" evidence="1">
    <location>
        <begin position="12"/>
        <end position="33"/>
    </location>
</feature>
<dbReference type="InterPro" id="IPR006222">
    <property type="entry name" value="GCVT_N"/>
</dbReference>
<dbReference type="PANTHER" id="PTHR43757">
    <property type="entry name" value="AMINOMETHYLTRANSFERASE"/>
    <property type="match status" value="1"/>
</dbReference>
<dbReference type="Gene3D" id="3.30.1360.120">
    <property type="entry name" value="Probable tRNA modification gtpase trme, domain 1"/>
    <property type="match status" value="1"/>
</dbReference>
<feature type="non-terminal residue" evidence="3">
    <location>
        <position position="1"/>
    </location>
</feature>
<name>A0A8X6QUV3_NEPPI</name>
<evidence type="ECO:0000259" key="2">
    <source>
        <dbReference type="Pfam" id="PF01571"/>
    </source>
</evidence>
<dbReference type="EMBL" id="BMAW01129840">
    <property type="protein sequence ID" value="GFU32187.1"/>
    <property type="molecule type" value="Genomic_DNA"/>
</dbReference>
<dbReference type="AlphaFoldDB" id="A0A8X6QUV3"/>
<evidence type="ECO:0000313" key="4">
    <source>
        <dbReference type="Proteomes" id="UP000887013"/>
    </source>
</evidence>
<organism evidence="3 4">
    <name type="scientific">Nephila pilipes</name>
    <name type="common">Giant wood spider</name>
    <name type="synonym">Nephila maculata</name>
    <dbReference type="NCBI Taxonomy" id="299642"/>
    <lineage>
        <taxon>Eukaryota</taxon>
        <taxon>Metazoa</taxon>
        <taxon>Ecdysozoa</taxon>
        <taxon>Arthropoda</taxon>
        <taxon>Chelicerata</taxon>
        <taxon>Arachnida</taxon>
        <taxon>Araneae</taxon>
        <taxon>Araneomorphae</taxon>
        <taxon>Entelegynae</taxon>
        <taxon>Araneoidea</taxon>
        <taxon>Nephilidae</taxon>
        <taxon>Nephila</taxon>
    </lineage>
</organism>
<comment type="caution">
    <text evidence="3">The sequence shown here is derived from an EMBL/GenBank/DDBJ whole genome shotgun (WGS) entry which is preliminary data.</text>
</comment>
<evidence type="ECO:0000256" key="1">
    <source>
        <dbReference type="SAM" id="Phobius"/>
    </source>
</evidence>
<dbReference type="InterPro" id="IPR028896">
    <property type="entry name" value="GcvT/YgfZ/DmdA"/>
</dbReference>
<gene>
    <name evidence="3" type="primary">Sardh</name>
    <name evidence="3" type="ORF">NPIL_218781</name>
</gene>
<feature type="domain" description="GCVT N-terminal" evidence="2">
    <location>
        <begin position="24"/>
        <end position="155"/>
    </location>
</feature>
<dbReference type="OrthoDB" id="498204at2759"/>
<keyword evidence="1" id="KW-0472">Membrane</keyword>
<keyword evidence="1" id="KW-0812">Transmembrane</keyword>
<dbReference type="Pfam" id="PF01571">
    <property type="entry name" value="GCV_T"/>
    <property type="match status" value="1"/>
</dbReference>
<dbReference type="GO" id="GO:0005739">
    <property type="term" value="C:mitochondrion"/>
    <property type="evidence" value="ECO:0007669"/>
    <property type="project" value="TreeGrafter"/>
</dbReference>
<protein>
    <submittedName>
        <fullName evidence="3">Sarcosine dehydrogenase, mitochondrial</fullName>
    </submittedName>
</protein>
<keyword evidence="4" id="KW-1185">Reference proteome</keyword>
<dbReference type="InterPro" id="IPR027266">
    <property type="entry name" value="TrmE/GcvT-like"/>
</dbReference>
<dbReference type="Proteomes" id="UP000887013">
    <property type="component" value="Unassembled WGS sequence"/>
</dbReference>
<proteinExistence type="predicted"/>
<sequence>MYIYKIELCSKNVVYICFCAGFGFYVAAGGAAAQQSLTHISQVIQNEKFRVSISDVTEKVGLLSIQGPKSRDLLQSLTDADLSNENFPFSTSKIISFAGHQVLAIRLSFVGELGWELHIPYESCVPIYKALMQKGKNYGILNAGYRAIDSLSLEK</sequence>
<keyword evidence="1" id="KW-1133">Transmembrane helix</keyword>
<dbReference type="SUPFAM" id="SSF103025">
    <property type="entry name" value="Folate-binding domain"/>
    <property type="match status" value="1"/>
</dbReference>
<reference evidence="3" key="1">
    <citation type="submission" date="2020-08" db="EMBL/GenBank/DDBJ databases">
        <title>Multicomponent nature underlies the extraordinary mechanical properties of spider dragline silk.</title>
        <authorList>
            <person name="Kono N."/>
            <person name="Nakamura H."/>
            <person name="Mori M."/>
            <person name="Yoshida Y."/>
            <person name="Ohtoshi R."/>
            <person name="Malay A.D."/>
            <person name="Moran D.A.P."/>
            <person name="Tomita M."/>
            <person name="Numata K."/>
            <person name="Arakawa K."/>
        </authorList>
    </citation>
    <scope>NUCLEOTIDE SEQUENCE</scope>
</reference>
<evidence type="ECO:0000313" key="3">
    <source>
        <dbReference type="EMBL" id="GFU32187.1"/>
    </source>
</evidence>
<dbReference type="PANTHER" id="PTHR43757:SF11">
    <property type="entry name" value="SARCOSINE DEHYDROGENASE"/>
    <property type="match status" value="1"/>
</dbReference>